<protein>
    <submittedName>
        <fullName evidence="2">Uncharacterized protein</fullName>
    </submittedName>
</protein>
<proteinExistence type="predicted"/>
<sequence>MNRLCYASIRTREPLDQQGPIAPGRTIFENRTSPKQAETIFTESDENNGRERGVLEIIECDLTFAQSPVVALLENSGVRLLYNY</sequence>
<evidence type="ECO:0000313" key="1">
    <source>
        <dbReference type="Proteomes" id="UP000887565"/>
    </source>
</evidence>
<organism evidence="1 2">
    <name type="scientific">Romanomermis culicivorax</name>
    <name type="common">Nematode worm</name>
    <dbReference type="NCBI Taxonomy" id="13658"/>
    <lineage>
        <taxon>Eukaryota</taxon>
        <taxon>Metazoa</taxon>
        <taxon>Ecdysozoa</taxon>
        <taxon>Nematoda</taxon>
        <taxon>Enoplea</taxon>
        <taxon>Dorylaimia</taxon>
        <taxon>Mermithida</taxon>
        <taxon>Mermithoidea</taxon>
        <taxon>Mermithidae</taxon>
        <taxon>Romanomermis</taxon>
    </lineage>
</organism>
<dbReference type="AlphaFoldDB" id="A0A915ILE9"/>
<accession>A0A915ILE9</accession>
<keyword evidence="1" id="KW-1185">Reference proteome</keyword>
<dbReference type="Proteomes" id="UP000887565">
    <property type="component" value="Unplaced"/>
</dbReference>
<dbReference type="WBParaSite" id="nRc.2.0.1.t15007-RA">
    <property type="protein sequence ID" value="nRc.2.0.1.t15007-RA"/>
    <property type="gene ID" value="nRc.2.0.1.g15007"/>
</dbReference>
<reference evidence="2" key="1">
    <citation type="submission" date="2022-11" db="UniProtKB">
        <authorList>
            <consortium name="WormBaseParasite"/>
        </authorList>
    </citation>
    <scope>IDENTIFICATION</scope>
</reference>
<evidence type="ECO:0000313" key="2">
    <source>
        <dbReference type="WBParaSite" id="nRc.2.0.1.t15007-RA"/>
    </source>
</evidence>
<name>A0A915ILE9_ROMCU</name>